<organism evidence="7 10">
    <name type="scientific">Holdemanella biformis</name>
    <dbReference type="NCBI Taxonomy" id="1735"/>
    <lineage>
        <taxon>Bacteria</taxon>
        <taxon>Bacillati</taxon>
        <taxon>Bacillota</taxon>
        <taxon>Erysipelotrichia</taxon>
        <taxon>Erysipelotrichales</taxon>
        <taxon>Erysipelotrichaceae</taxon>
        <taxon>Holdemanella</taxon>
    </lineage>
</organism>
<dbReference type="EMBL" id="QSAT01000003">
    <property type="protein sequence ID" value="RGW76534.1"/>
    <property type="molecule type" value="Genomic_DNA"/>
</dbReference>
<dbReference type="InterPro" id="IPR000551">
    <property type="entry name" value="MerR-type_HTH_dom"/>
</dbReference>
<dbReference type="RefSeq" id="WP_118010430.1">
    <property type="nucleotide sequence ID" value="NZ_JAQCTZ010000010.1"/>
</dbReference>
<dbReference type="EMBL" id="QRYQ01000001">
    <property type="protein sequence ID" value="RGU94079.1"/>
    <property type="molecule type" value="Genomic_DNA"/>
</dbReference>
<dbReference type="GO" id="GO:0003700">
    <property type="term" value="F:DNA-binding transcription factor activity"/>
    <property type="evidence" value="ECO:0007669"/>
    <property type="project" value="InterPro"/>
</dbReference>
<dbReference type="InterPro" id="IPR047057">
    <property type="entry name" value="MerR_fam"/>
</dbReference>
<evidence type="ECO:0000256" key="2">
    <source>
        <dbReference type="ARBA" id="ARBA00023015"/>
    </source>
</evidence>
<evidence type="ECO:0000313" key="9">
    <source>
        <dbReference type="EMBL" id="RHB09485.1"/>
    </source>
</evidence>
<keyword evidence="3" id="KW-0238">DNA-binding</keyword>
<evidence type="ECO:0000256" key="1">
    <source>
        <dbReference type="ARBA" id="ARBA00022491"/>
    </source>
</evidence>
<dbReference type="Pfam" id="PF13411">
    <property type="entry name" value="MerR_1"/>
    <property type="match status" value="1"/>
</dbReference>
<keyword evidence="2" id="KW-0805">Transcription regulation</keyword>
<dbReference type="PANTHER" id="PTHR30204:SF69">
    <property type="entry name" value="MERR-FAMILY TRANSCRIPTIONAL REGULATOR"/>
    <property type="match status" value="1"/>
</dbReference>
<proteinExistence type="predicted"/>
<dbReference type="SUPFAM" id="SSF46955">
    <property type="entry name" value="Putative DNA-binding domain"/>
    <property type="match status" value="1"/>
</dbReference>
<reference evidence="10 11" key="1">
    <citation type="submission" date="2018-08" db="EMBL/GenBank/DDBJ databases">
        <title>A genome reference for cultivated species of the human gut microbiota.</title>
        <authorList>
            <person name="Zou Y."/>
            <person name="Xue W."/>
            <person name="Luo G."/>
        </authorList>
    </citation>
    <scope>NUCLEOTIDE SEQUENCE [LARGE SCALE GENOMIC DNA]</scope>
    <source>
        <strain evidence="8 11">AF10-31</strain>
        <strain evidence="7 10">AF15-20</strain>
        <strain evidence="9 12">AM42-13AC</strain>
    </source>
</reference>
<dbReference type="Proteomes" id="UP000284651">
    <property type="component" value="Unassembled WGS sequence"/>
</dbReference>
<evidence type="ECO:0000313" key="12">
    <source>
        <dbReference type="Proteomes" id="UP000285288"/>
    </source>
</evidence>
<evidence type="ECO:0000256" key="4">
    <source>
        <dbReference type="ARBA" id="ARBA00023163"/>
    </source>
</evidence>
<dbReference type="Proteomes" id="UP000265489">
    <property type="component" value="Unassembled WGS sequence"/>
</dbReference>
<evidence type="ECO:0000259" key="6">
    <source>
        <dbReference type="PROSITE" id="PS50937"/>
    </source>
</evidence>
<keyword evidence="5" id="KW-0175">Coiled coil</keyword>
<dbReference type="SUPFAM" id="SSF55136">
    <property type="entry name" value="Probable bacterial effector-binding domain"/>
    <property type="match status" value="1"/>
</dbReference>
<comment type="caution">
    <text evidence="7">The sequence shown here is derived from an EMBL/GenBank/DDBJ whole genome shotgun (WGS) entry which is preliminary data.</text>
</comment>
<evidence type="ECO:0000313" key="8">
    <source>
        <dbReference type="EMBL" id="RGW76534.1"/>
    </source>
</evidence>
<dbReference type="GeneID" id="66579220"/>
<evidence type="ECO:0000256" key="3">
    <source>
        <dbReference type="ARBA" id="ARBA00023125"/>
    </source>
</evidence>
<protein>
    <submittedName>
        <fullName evidence="7">MerR family transcriptional regulator</fullName>
    </submittedName>
</protein>
<dbReference type="PANTHER" id="PTHR30204">
    <property type="entry name" value="REDOX-CYCLING DRUG-SENSING TRANSCRIPTIONAL ACTIVATOR SOXR"/>
    <property type="match status" value="1"/>
</dbReference>
<accession>A0A395WBB5</accession>
<gene>
    <name evidence="9" type="ORF">DW907_00440</name>
    <name evidence="8" type="ORF">DWV56_01575</name>
    <name evidence="7" type="ORF">DWW32_00770</name>
</gene>
<keyword evidence="4" id="KW-0804">Transcription</keyword>
<evidence type="ECO:0000313" key="11">
    <source>
        <dbReference type="Proteomes" id="UP000284651"/>
    </source>
</evidence>
<dbReference type="AlphaFoldDB" id="A0A395WBB5"/>
<dbReference type="Pfam" id="PF06445">
    <property type="entry name" value="GyrI-like"/>
    <property type="match status" value="1"/>
</dbReference>
<dbReference type="CDD" id="cd00592">
    <property type="entry name" value="HTH_MerR-like"/>
    <property type="match status" value="1"/>
</dbReference>
<keyword evidence="1" id="KW-0678">Repressor</keyword>
<dbReference type="Gene3D" id="1.10.1660.10">
    <property type="match status" value="1"/>
</dbReference>
<dbReference type="InterPro" id="IPR029442">
    <property type="entry name" value="GyrI-like"/>
</dbReference>
<dbReference type="Gene3D" id="3.20.80.10">
    <property type="entry name" value="Regulatory factor, effector binding domain"/>
    <property type="match status" value="1"/>
</dbReference>
<feature type="coiled-coil region" evidence="5">
    <location>
        <begin position="79"/>
        <end position="113"/>
    </location>
</feature>
<sequence length="263" mass="31657">MKKYYKINEIAKLYNIKTDSLRYYEEVGLICPMRSKSNYRLYTLNDIYILNIIRDCLKLGYDTSQIKEYLDNRSVNNTIAFLKEEEKLIQRQIRDLQSTLSSIQTRIEDLDRTKQIDFNTCKIEAYPKRYCRYLKEKIDQDEKIDFLLTKLTESMEEDISVLGNMDSGSVVEYKNDEFVYTSVFILTQEEKHDFILDEGMYCTYTYSGQYDRTNQIFYKMKDWIQEHNYKIEGPFLEFLLIDIHETKKVEEYITSIHVKVKPR</sequence>
<evidence type="ECO:0000313" key="10">
    <source>
        <dbReference type="Proteomes" id="UP000265489"/>
    </source>
</evidence>
<dbReference type="EMBL" id="QSGD01000001">
    <property type="protein sequence ID" value="RHB09485.1"/>
    <property type="molecule type" value="Genomic_DNA"/>
</dbReference>
<dbReference type="SMART" id="SM00422">
    <property type="entry name" value="HTH_MERR"/>
    <property type="match status" value="1"/>
</dbReference>
<name>A0A395WBB5_9FIRM</name>
<dbReference type="Proteomes" id="UP000285288">
    <property type="component" value="Unassembled WGS sequence"/>
</dbReference>
<dbReference type="PROSITE" id="PS50937">
    <property type="entry name" value="HTH_MERR_2"/>
    <property type="match status" value="1"/>
</dbReference>
<dbReference type="GO" id="GO:0003677">
    <property type="term" value="F:DNA binding"/>
    <property type="evidence" value="ECO:0007669"/>
    <property type="project" value="UniProtKB-KW"/>
</dbReference>
<dbReference type="InterPro" id="IPR009061">
    <property type="entry name" value="DNA-bd_dom_put_sf"/>
</dbReference>
<evidence type="ECO:0000313" key="7">
    <source>
        <dbReference type="EMBL" id="RGU94079.1"/>
    </source>
</evidence>
<feature type="domain" description="HTH merR-type" evidence="6">
    <location>
        <begin position="4"/>
        <end position="72"/>
    </location>
</feature>
<dbReference type="InterPro" id="IPR011256">
    <property type="entry name" value="Reg_factor_effector_dom_sf"/>
</dbReference>
<evidence type="ECO:0000256" key="5">
    <source>
        <dbReference type="SAM" id="Coils"/>
    </source>
</evidence>